<dbReference type="OrthoDB" id="6257940at2759"/>
<organism evidence="2 3">
    <name type="scientific">Schistosoma japonicum</name>
    <name type="common">Blood fluke</name>
    <dbReference type="NCBI Taxonomy" id="6182"/>
    <lineage>
        <taxon>Eukaryota</taxon>
        <taxon>Metazoa</taxon>
        <taxon>Spiralia</taxon>
        <taxon>Lophotrochozoa</taxon>
        <taxon>Platyhelminthes</taxon>
        <taxon>Trematoda</taxon>
        <taxon>Digenea</taxon>
        <taxon>Strigeidida</taxon>
        <taxon>Schistosomatoidea</taxon>
        <taxon>Schistosomatidae</taxon>
        <taxon>Schistosoma</taxon>
    </lineage>
</organism>
<proteinExistence type="predicted"/>
<feature type="compositionally biased region" description="Basic and acidic residues" evidence="1">
    <location>
        <begin position="197"/>
        <end position="219"/>
    </location>
</feature>
<gene>
    <name evidence="2" type="ORF">EWB00_009321</name>
</gene>
<evidence type="ECO:0000313" key="2">
    <source>
        <dbReference type="EMBL" id="TNN05342.1"/>
    </source>
</evidence>
<dbReference type="Proteomes" id="UP000311919">
    <property type="component" value="Unassembled WGS sequence"/>
</dbReference>
<name>A0A4Z2CM93_SCHJA</name>
<dbReference type="Pfam" id="PF08034">
    <property type="entry name" value="TES"/>
    <property type="match status" value="1"/>
</dbReference>
<sequence length="219" mass="24886">MKLYVIGIKVNPIILRIVIINTIVFKTIQAKGPLGLNCSHGHTIDTSSMNSQGMSGIQKIVFIHRNMTKMEIGSETMFGSSTCKYRYTKVKDSNAKGKSRSRGIRKYGKMSSASTEFVIEGKIGKYGHRKPMKSKFKTRGREKKYSRKINDNRFDIKGDLYARHEHEGIGDYEANGSYSTLKLKTKERKGNSNGNKFDSESKSHENSSNRRENIFRSKL</sequence>
<accession>A0A4Z2CM93</accession>
<keyword evidence="3" id="KW-1185">Reference proteome</keyword>
<feature type="region of interest" description="Disordered" evidence="1">
    <location>
        <begin position="183"/>
        <end position="219"/>
    </location>
</feature>
<dbReference type="InterPro" id="IPR012615">
    <property type="entry name" value="TES"/>
</dbReference>
<dbReference type="EMBL" id="SKCS01000542">
    <property type="protein sequence ID" value="TNN05342.1"/>
    <property type="molecule type" value="Genomic_DNA"/>
</dbReference>
<evidence type="ECO:0000256" key="1">
    <source>
        <dbReference type="SAM" id="MobiDB-lite"/>
    </source>
</evidence>
<evidence type="ECO:0000313" key="3">
    <source>
        <dbReference type="Proteomes" id="UP000311919"/>
    </source>
</evidence>
<dbReference type="AlphaFoldDB" id="A0A4Z2CM93"/>
<reference evidence="2 3" key="1">
    <citation type="submission" date="2019-03" db="EMBL/GenBank/DDBJ databases">
        <title>An improved genome assembly of the fluke Schistosoma japonicum.</title>
        <authorList>
            <person name="Hu W."/>
            <person name="Luo F."/>
            <person name="Yin M."/>
            <person name="Mo X."/>
            <person name="Sun C."/>
            <person name="Wu Q."/>
            <person name="Zhu B."/>
            <person name="Xiang M."/>
            <person name="Wang J."/>
            <person name="Wang Y."/>
            <person name="Zhang T."/>
            <person name="Xu B."/>
            <person name="Zheng H."/>
            <person name="Feng Z."/>
        </authorList>
    </citation>
    <scope>NUCLEOTIDE SEQUENCE [LARGE SCALE GENOMIC DNA]</scope>
    <source>
        <strain evidence="2">HuSjv2</strain>
        <tissue evidence="2">Worms</tissue>
    </source>
</reference>
<protein>
    <submittedName>
        <fullName evidence="2">Uncharacterized protein</fullName>
    </submittedName>
</protein>
<comment type="caution">
    <text evidence="2">The sequence shown here is derived from an EMBL/GenBank/DDBJ whole genome shotgun (WGS) entry which is preliminary data.</text>
</comment>